<sequence length="104" mass="11988">MSSSGKTQGIKSQTDLSGKIHDQLKKCTEENLAEPAWKTLKKTEAGIQTWRIKDFKLEAIKKEENGHFYEGDSYIILHTFMKNTVELTLFKYSYRNHAMMLISG</sequence>
<organism evidence="1">
    <name type="scientific">Henneguya salminicola</name>
    <name type="common">Myxosporean</name>
    <dbReference type="NCBI Taxonomy" id="69463"/>
    <lineage>
        <taxon>Eukaryota</taxon>
        <taxon>Metazoa</taxon>
        <taxon>Cnidaria</taxon>
        <taxon>Myxozoa</taxon>
        <taxon>Myxosporea</taxon>
        <taxon>Bivalvulida</taxon>
        <taxon>Platysporina</taxon>
        <taxon>Myxobolidae</taxon>
        <taxon>Henneguya</taxon>
    </lineage>
</organism>
<protein>
    <submittedName>
        <fullName evidence="1">Severin (Trinotate prediction)</fullName>
    </submittedName>
</protein>
<dbReference type="AlphaFoldDB" id="A0A6G3MK94"/>
<dbReference type="SUPFAM" id="SSF55753">
    <property type="entry name" value="Actin depolymerizing proteins"/>
    <property type="match status" value="1"/>
</dbReference>
<accession>A0A6G3MK94</accession>
<dbReference type="EMBL" id="GHBP01008752">
    <property type="protein sequence ID" value="NDJ94455.1"/>
    <property type="molecule type" value="Transcribed_RNA"/>
</dbReference>
<reference evidence="1" key="1">
    <citation type="submission" date="2018-11" db="EMBL/GenBank/DDBJ databases">
        <title>Henneguya salminicola genome and transcriptome.</title>
        <authorList>
            <person name="Yahalomi D."/>
            <person name="Atkinson S.D."/>
            <person name="Neuhof M."/>
            <person name="Chang E.S."/>
            <person name="Philippe H."/>
            <person name="Cartwright P."/>
            <person name="Bartholomew J.L."/>
            <person name="Huchon D."/>
        </authorList>
    </citation>
    <scope>NUCLEOTIDE SEQUENCE</scope>
    <source>
        <strain evidence="1">Hz1</strain>
        <tissue evidence="1">Whole</tissue>
    </source>
</reference>
<name>A0A6G3MK94_HENSL</name>
<dbReference type="Gene3D" id="3.40.20.10">
    <property type="entry name" value="Severin"/>
    <property type="match status" value="1"/>
</dbReference>
<dbReference type="InterPro" id="IPR029006">
    <property type="entry name" value="ADF-H/Gelsolin-like_dom_sf"/>
</dbReference>
<proteinExistence type="predicted"/>
<evidence type="ECO:0000313" key="1">
    <source>
        <dbReference type="EMBL" id="NDJ94455.1"/>
    </source>
</evidence>